<name>A0A9D1JRZ1_9FIRM</name>
<accession>A0A9D1JRZ1</accession>
<organism evidence="1 2">
    <name type="scientific">Candidatus Scybalocola faecigallinarum</name>
    <dbReference type="NCBI Taxonomy" id="2840941"/>
    <lineage>
        <taxon>Bacteria</taxon>
        <taxon>Bacillati</taxon>
        <taxon>Bacillota</taxon>
        <taxon>Clostridia</taxon>
        <taxon>Lachnospirales</taxon>
        <taxon>Lachnospiraceae</taxon>
        <taxon>Lachnospiraceae incertae sedis</taxon>
        <taxon>Candidatus Scybalocola (ex Gilroy et al. 2021)</taxon>
    </lineage>
</organism>
<sequence length="590" mass="69071">MLKECLEVFKYKMEKTKGQLILHTYIPADGTYLIVGRDGQIQLCVDIVKDKKTKQIDRAVSGFDTLCFYDYNSRLLSMNKPMDPKKIIHSNNYLSFFVKKDSILSGKLTEEIIEGYYSTLKAPLENKYKKSKEASRIYQAFALEEGEVDQEQVEAKEKWIKNHIFNLKAWIPDLDLKKKDYLKIFFEGEPSEYEREGKRYFLPNIYNNNKYNVEICHVIYGIPDNNLGMNTKKPFLSIKTRKCAAPYLLNGEDAMLQKQFFDYLYNLVSDGKSHVYIDTSRMEITGCIPDQAPEYVESGYYLLLGKGKTEVEILDQDNIFGYRRKLDPEFRFESVLKCDYQLHPEYKTKYGRYDDRLTVGKLIDEVFFMNFLGNCYDMKLSDIKIKDEILEQCVVMSRDTMAAWVFRGNDIGMEPVLLKRITFAMMKHCVLMGAVEKVRLQFDLKYSLESYFSRKKGENMSEVIGKMRETVKQKVNSEALMPVDNDKEYYYCVGQLAYYLLSLSKANDKNDSLLNPILNAKNDRQIKDGLMRLYKKYNYRIQMGTPRFRNLMGMVMGYDPENGEKADQQTILLGYVCENVVYKKEEKENE</sequence>
<gene>
    <name evidence="1" type="ORF">IAB46_14820</name>
</gene>
<evidence type="ECO:0008006" key="3">
    <source>
        <dbReference type="Google" id="ProtNLM"/>
    </source>
</evidence>
<dbReference type="EMBL" id="DVIT01000063">
    <property type="protein sequence ID" value="HIS48792.1"/>
    <property type="molecule type" value="Genomic_DNA"/>
</dbReference>
<evidence type="ECO:0000313" key="1">
    <source>
        <dbReference type="EMBL" id="HIS48792.1"/>
    </source>
</evidence>
<dbReference type="AlphaFoldDB" id="A0A9D1JRZ1"/>
<evidence type="ECO:0000313" key="2">
    <source>
        <dbReference type="Proteomes" id="UP000823927"/>
    </source>
</evidence>
<reference evidence="1" key="2">
    <citation type="journal article" date="2021" name="PeerJ">
        <title>Extensive microbial diversity within the chicken gut microbiome revealed by metagenomics and culture.</title>
        <authorList>
            <person name="Gilroy R."/>
            <person name="Ravi A."/>
            <person name="Getino M."/>
            <person name="Pursley I."/>
            <person name="Horton D.L."/>
            <person name="Alikhan N.F."/>
            <person name="Baker D."/>
            <person name="Gharbi K."/>
            <person name="Hall N."/>
            <person name="Watson M."/>
            <person name="Adriaenssens E.M."/>
            <person name="Foster-Nyarko E."/>
            <person name="Jarju S."/>
            <person name="Secka A."/>
            <person name="Antonio M."/>
            <person name="Oren A."/>
            <person name="Chaudhuri R.R."/>
            <person name="La Ragione R."/>
            <person name="Hildebrand F."/>
            <person name="Pallen M.J."/>
        </authorList>
    </citation>
    <scope>NUCLEOTIDE SEQUENCE</scope>
    <source>
        <strain evidence="1">CHK178-757</strain>
    </source>
</reference>
<dbReference type="Proteomes" id="UP000823927">
    <property type="component" value="Unassembled WGS sequence"/>
</dbReference>
<comment type="caution">
    <text evidence="1">The sequence shown here is derived from an EMBL/GenBank/DDBJ whole genome shotgun (WGS) entry which is preliminary data.</text>
</comment>
<proteinExistence type="predicted"/>
<reference evidence="1" key="1">
    <citation type="submission" date="2020-10" db="EMBL/GenBank/DDBJ databases">
        <authorList>
            <person name="Gilroy R."/>
        </authorList>
    </citation>
    <scope>NUCLEOTIDE SEQUENCE</scope>
    <source>
        <strain evidence="1">CHK178-757</strain>
    </source>
</reference>
<protein>
    <recommendedName>
        <fullName evidence="3">Type I-B CRISPR-associated protein Cas8b/Csh1</fullName>
    </recommendedName>
</protein>